<keyword evidence="13 14" id="KW-0326">Glycosidase</keyword>
<comment type="similarity">
    <text evidence="3 14">Belongs to the Nth/MutY family.</text>
</comment>
<evidence type="ECO:0000256" key="12">
    <source>
        <dbReference type="ARBA" id="ARBA00023204"/>
    </source>
</evidence>
<dbReference type="NCBIfam" id="TIGR01084">
    <property type="entry name" value="mutY"/>
    <property type="match status" value="1"/>
</dbReference>
<dbReference type="InterPro" id="IPR015797">
    <property type="entry name" value="NUDIX_hydrolase-like_dom_sf"/>
</dbReference>
<dbReference type="InterPro" id="IPR003265">
    <property type="entry name" value="HhH-GPD_domain"/>
</dbReference>
<keyword evidence="11" id="KW-0411">Iron-sulfur</keyword>
<dbReference type="Pfam" id="PF14815">
    <property type="entry name" value="NUDIX_4"/>
    <property type="match status" value="1"/>
</dbReference>
<evidence type="ECO:0000256" key="13">
    <source>
        <dbReference type="ARBA" id="ARBA00023295"/>
    </source>
</evidence>
<protein>
    <recommendedName>
        <fullName evidence="5 14">Adenine DNA glycosylase</fullName>
        <ecNumber evidence="4 14">3.2.2.31</ecNumber>
    </recommendedName>
</protein>
<dbReference type="InterPro" id="IPR004036">
    <property type="entry name" value="Endonuclease-III-like_CS2"/>
</dbReference>
<dbReference type="Gene3D" id="1.10.1670.10">
    <property type="entry name" value="Helix-hairpin-Helix base-excision DNA repair enzymes (C-terminal)"/>
    <property type="match status" value="1"/>
</dbReference>
<dbReference type="PANTHER" id="PTHR42944:SF1">
    <property type="entry name" value="ADENINE DNA GLYCOSYLASE"/>
    <property type="match status" value="1"/>
</dbReference>
<dbReference type="GO" id="GO:0006298">
    <property type="term" value="P:mismatch repair"/>
    <property type="evidence" value="ECO:0007669"/>
    <property type="project" value="TreeGrafter"/>
</dbReference>
<comment type="catalytic activity">
    <reaction evidence="1 14">
        <text>Hydrolyzes free adenine bases from 7,8-dihydro-8-oxoguanine:adenine mismatched double-stranded DNA, leaving an apurinic site.</text>
        <dbReference type="EC" id="3.2.2.31"/>
    </reaction>
</comment>
<evidence type="ECO:0000256" key="1">
    <source>
        <dbReference type="ARBA" id="ARBA00000843"/>
    </source>
</evidence>
<evidence type="ECO:0000313" key="18">
    <source>
        <dbReference type="EMBL" id="VFK31345.1"/>
    </source>
</evidence>
<dbReference type="InterPro" id="IPR011257">
    <property type="entry name" value="DNA_glycosylase"/>
</dbReference>
<dbReference type="CDD" id="cd00056">
    <property type="entry name" value="ENDO3c"/>
    <property type="match status" value="1"/>
</dbReference>
<evidence type="ECO:0000256" key="8">
    <source>
        <dbReference type="ARBA" id="ARBA00022763"/>
    </source>
</evidence>
<gene>
    <name evidence="17" type="ORF">BECKLPF1236A_GA0070988_101251</name>
    <name evidence="18" type="ORF">BECKLPF1236C_GA0070990_101361</name>
</gene>
<evidence type="ECO:0000256" key="10">
    <source>
        <dbReference type="ARBA" id="ARBA00023004"/>
    </source>
</evidence>
<dbReference type="GO" id="GO:0032357">
    <property type="term" value="F:oxidized purine DNA binding"/>
    <property type="evidence" value="ECO:0007669"/>
    <property type="project" value="TreeGrafter"/>
</dbReference>
<dbReference type="InterPro" id="IPR044298">
    <property type="entry name" value="MIG/MutY"/>
</dbReference>
<evidence type="ECO:0000256" key="4">
    <source>
        <dbReference type="ARBA" id="ARBA00012045"/>
    </source>
</evidence>
<dbReference type="SMART" id="SM00478">
    <property type="entry name" value="ENDO3c"/>
    <property type="match status" value="1"/>
</dbReference>
<keyword evidence="12" id="KW-0234">DNA repair</keyword>
<keyword evidence="6" id="KW-0004">4Fe-4S</keyword>
<dbReference type="GO" id="GO:0046872">
    <property type="term" value="F:metal ion binding"/>
    <property type="evidence" value="ECO:0007669"/>
    <property type="project" value="UniProtKB-UniRule"/>
</dbReference>
<dbReference type="Gene3D" id="1.10.340.30">
    <property type="entry name" value="Hypothetical protein, domain 2"/>
    <property type="match status" value="1"/>
</dbReference>
<dbReference type="GO" id="GO:0034039">
    <property type="term" value="F:8-oxo-7,8-dihydroguanine DNA N-glycosylase activity"/>
    <property type="evidence" value="ECO:0007669"/>
    <property type="project" value="TreeGrafter"/>
</dbReference>
<dbReference type="FunFam" id="1.10.340.30:FF:000002">
    <property type="entry name" value="Adenine DNA glycosylase"/>
    <property type="match status" value="1"/>
</dbReference>
<evidence type="ECO:0000256" key="5">
    <source>
        <dbReference type="ARBA" id="ARBA00022023"/>
    </source>
</evidence>
<evidence type="ECO:0000256" key="11">
    <source>
        <dbReference type="ARBA" id="ARBA00023014"/>
    </source>
</evidence>
<dbReference type="InterPro" id="IPR000445">
    <property type="entry name" value="HhH_motif"/>
</dbReference>
<evidence type="ECO:0000313" key="17">
    <source>
        <dbReference type="EMBL" id="VFK15408.1"/>
    </source>
</evidence>
<accession>A0A450WEK6</accession>
<dbReference type="GO" id="GO:0006284">
    <property type="term" value="P:base-excision repair"/>
    <property type="evidence" value="ECO:0007669"/>
    <property type="project" value="UniProtKB-UniRule"/>
</dbReference>
<dbReference type="GO" id="GO:0035485">
    <property type="term" value="F:adenine/guanine mispair binding"/>
    <property type="evidence" value="ECO:0007669"/>
    <property type="project" value="TreeGrafter"/>
</dbReference>
<evidence type="ECO:0000256" key="3">
    <source>
        <dbReference type="ARBA" id="ARBA00008343"/>
    </source>
</evidence>
<dbReference type="CDD" id="cd03431">
    <property type="entry name" value="NUDIX_DNA_Glycosylase_C-MutY"/>
    <property type="match status" value="1"/>
</dbReference>
<evidence type="ECO:0000256" key="6">
    <source>
        <dbReference type="ARBA" id="ARBA00022485"/>
    </source>
</evidence>
<evidence type="ECO:0000256" key="14">
    <source>
        <dbReference type="RuleBase" id="RU365096"/>
    </source>
</evidence>
<comment type="function">
    <text evidence="2">Adenine glycosylase active on G-A mispairs. MutY also corrects error-prone DNA synthesis past GO lesions which are due to the oxidatively damaged form of guanine: 7,8-dihydro-8-oxoguanine (8-oxo-dGTP).</text>
</comment>
<evidence type="ECO:0000256" key="2">
    <source>
        <dbReference type="ARBA" id="ARBA00002933"/>
    </source>
</evidence>
<feature type="region of interest" description="Disordered" evidence="15">
    <location>
        <begin position="398"/>
        <end position="421"/>
    </location>
</feature>
<dbReference type="GO" id="GO:0000701">
    <property type="term" value="F:purine-specific mismatch base pair DNA N-glycosylase activity"/>
    <property type="evidence" value="ECO:0007669"/>
    <property type="project" value="UniProtKB-EC"/>
</dbReference>
<proteinExistence type="inferred from homology"/>
<evidence type="ECO:0000256" key="7">
    <source>
        <dbReference type="ARBA" id="ARBA00022723"/>
    </source>
</evidence>
<evidence type="ECO:0000259" key="16">
    <source>
        <dbReference type="SMART" id="SM00478"/>
    </source>
</evidence>
<dbReference type="InterPro" id="IPR029119">
    <property type="entry name" value="MutY_C"/>
</dbReference>
<dbReference type="Gene3D" id="3.90.79.10">
    <property type="entry name" value="Nucleoside Triphosphate Pyrophosphohydrolase"/>
    <property type="match status" value="1"/>
</dbReference>
<evidence type="ECO:0000256" key="9">
    <source>
        <dbReference type="ARBA" id="ARBA00022801"/>
    </source>
</evidence>
<dbReference type="EC" id="3.2.2.31" evidence="4 14"/>
<dbReference type="Pfam" id="PF00730">
    <property type="entry name" value="HhH-GPD"/>
    <property type="match status" value="1"/>
</dbReference>
<dbReference type="PANTHER" id="PTHR42944">
    <property type="entry name" value="ADENINE DNA GLYCOSYLASE"/>
    <property type="match status" value="1"/>
</dbReference>
<dbReference type="GO" id="GO:0051539">
    <property type="term" value="F:4 iron, 4 sulfur cluster binding"/>
    <property type="evidence" value="ECO:0007669"/>
    <property type="project" value="UniProtKB-UniRule"/>
</dbReference>
<dbReference type="PROSITE" id="PS01155">
    <property type="entry name" value="ENDONUCLEASE_III_2"/>
    <property type="match status" value="1"/>
</dbReference>
<sequence length="421" mass="47153">MFSRLLGLMTFSDLVLAWHEKAGRRDLPWQRDVTAYRVWVSEIMLQQTRVGAVTEYFERFMARFPRVADLACAEPDEVLHLWSGLGYYARARNLHKTARIIHERYDNEFPTGFEAVCALPGIGRSTAGAILALALEQRHAILDGNVKRVLARYHAIAGWPGNAVVAKRLWVLAERYTPHHRVAEYTQGMMDLGAMACTRTRPSCPDCPLRAACRAYARGEQEAFPTKRPQKTLPVRGTRFMLVARMENQHPHNTETRLPIRSVLLERRPATGIWGGLWGFPECAPDADTDAWCKAKLGGLPTDTRPLPSFRHTFTHFHLDIHPVLLSYEFVANSVFQEGIMSRFVDANGNTDDTEGVGIIWYPLDGVSGNKPVLGLAAPVARLLNACRSAMREGRSCHGRKSVEGFGRTQHGDPAAARTDE</sequence>
<dbReference type="EMBL" id="CAADFP010000136">
    <property type="protein sequence ID" value="VFK31345.1"/>
    <property type="molecule type" value="Genomic_DNA"/>
</dbReference>
<dbReference type="InterPro" id="IPR005760">
    <property type="entry name" value="A/G_AdeGlyc_MutY"/>
</dbReference>
<keyword evidence="7" id="KW-0479">Metal-binding</keyword>
<reference evidence="17" key="1">
    <citation type="submission" date="2019-02" db="EMBL/GenBank/DDBJ databases">
        <authorList>
            <person name="Gruber-Vodicka R. H."/>
            <person name="Seah K. B. B."/>
        </authorList>
    </citation>
    <scope>NUCLEOTIDE SEQUENCE</scope>
    <source>
        <strain evidence="17">BECK_S312</strain>
        <strain evidence="18">BECK_S426</strain>
    </source>
</reference>
<keyword evidence="10 14" id="KW-0408">Iron</keyword>
<dbReference type="SUPFAM" id="SSF48150">
    <property type="entry name" value="DNA-glycosylase"/>
    <property type="match status" value="1"/>
</dbReference>
<keyword evidence="8 14" id="KW-0227">DNA damage</keyword>
<evidence type="ECO:0000256" key="15">
    <source>
        <dbReference type="SAM" id="MobiDB-lite"/>
    </source>
</evidence>
<feature type="domain" description="HhH-GPD" evidence="16">
    <location>
        <begin position="44"/>
        <end position="195"/>
    </location>
</feature>
<dbReference type="Pfam" id="PF00633">
    <property type="entry name" value="HHH"/>
    <property type="match status" value="1"/>
</dbReference>
<dbReference type="EMBL" id="CAADFM010000125">
    <property type="protein sequence ID" value="VFK15408.1"/>
    <property type="molecule type" value="Genomic_DNA"/>
</dbReference>
<dbReference type="InterPro" id="IPR023170">
    <property type="entry name" value="HhH_base_excis_C"/>
</dbReference>
<dbReference type="AlphaFoldDB" id="A0A450WEK6"/>
<dbReference type="SUPFAM" id="SSF55811">
    <property type="entry name" value="Nudix"/>
    <property type="match status" value="1"/>
</dbReference>
<organism evidence="17">
    <name type="scientific">Candidatus Kentrum sp. LPFa</name>
    <dbReference type="NCBI Taxonomy" id="2126335"/>
    <lineage>
        <taxon>Bacteria</taxon>
        <taxon>Pseudomonadati</taxon>
        <taxon>Pseudomonadota</taxon>
        <taxon>Gammaproteobacteria</taxon>
        <taxon>Candidatus Kentrum</taxon>
    </lineage>
</organism>
<keyword evidence="9" id="KW-0378">Hydrolase</keyword>
<name>A0A450WEK6_9GAMM</name>
<comment type="cofactor">
    <cofactor evidence="14">
        <name>[4Fe-4S] cluster</name>
        <dbReference type="ChEBI" id="CHEBI:49883"/>
    </cofactor>
    <text evidence="14">Binds 1 [4Fe-4S] cluster.</text>
</comment>